<evidence type="ECO:0000313" key="2">
    <source>
        <dbReference type="EMBL" id="EOY49716.1"/>
    </source>
</evidence>
<dbReference type="AlphaFoldDB" id="A0A7U9DY04"/>
<protein>
    <submittedName>
        <fullName evidence="2">Uncharacterized protein</fullName>
    </submittedName>
</protein>
<feature type="region of interest" description="Disordered" evidence="1">
    <location>
        <begin position="1"/>
        <end position="62"/>
    </location>
</feature>
<proteinExistence type="predicted"/>
<accession>A0A7U9DY04</accession>
<reference evidence="3" key="1">
    <citation type="journal article" date="2013" name="Genome Biol. Evol.">
        <title>The genome sequence of Streptomyces lividans 66 reveals a novel tRNA-dependent peptide biosynthetic system within a metal-related genomic island.</title>
        <authorList>
            <person name="Cruz-Morales P."/>
            <person name="Vijgenboom E."/>
            <person name="Iruegas-Bocardo F."/>
            <person name="Girard G."/>
            <person name="Yanez-Guerra L.A."/>
            <person name="Ramos-Aboites H.E."/>
            <person name="Pernodet J.L."/>
            <person name="Anne J."/>
            <person name="van Wezel G.P."/>
            <person name="Barona-Gomez F."/>
        </authorList>
    </citation>
    <scope>NUCLEOTIDE SEQUENCE [LARGE SCALE GENOMIC DNA]</scope>
    <source>
        <strain evidence="3">1326</strain>
    </source>
</reference>
<evidence type="ECO:0000256" key="1">
    <source>
        <dbReference type="SAM" id="MobiDB-lite"/>
    </source>
</evidence>
<evidence type="ECO:0000313" key="3">
    <source>
        <dbReference type="Proteomes" id="UP000014062"/>
    </source>
</evidence>
<dbReference type="EMBL" id="CM001889">
    <property type="protein sequence ID" value="EOY49716.1"/>
    <property type="molecule type" value="Genomic_DNA"/>
</dbReference>
<sequence>MGAPGNRGDRRDHSPLLTEDERGGRWAVSRRPVRRGPSGSGGARRDHGRISDDRLSIVRANA</sequence>
<feature type="compositionally biased region" description="Basic and acidic residues" evidence="1">
    <location>
        <begin position="43"/>
        <end position="56"/>
    </location>
</feature>
<feature type="compositionally biased region" description="Basic and acidic residues" evidence="1">
    <location>
        <begin position="7"/>
        <end position="24"/>
    </location>
</feature>
<dbReference type="Proteomes" id="UP000014062">
    <property type="component" value="Chromosome"/>
</dbReference>
<name>A0A7U9DY04_STRLI</name>
<organism evidence="2 3">
    <name type="scientific">Streptomyces lividans 1326</name>
    <dbReference type="NCBI Taxonomy" id="1200984"/>
    <lineage>
        <taxon>Bacteria</taxon>
        <taxon>Bacillati</taxon>
        <taxon>Actinomycetota</taxon>
        <taxon>Actinomycetes</taxon>
        <taxon>Kitasatosporales</taxon>
        <taxon>Streptomycetaceae</taxon>
        <taxon>Streptomyces</taxon>
    </lineage>
</organism>
<gene>
    <name evidence="2" type="ORF">SLI_5008</name>
</gene>